<comment type="caution">
    <text evidence="1">The sequence shown here is derived from an EMBL/GenBank/DDBJ whole genome shotgun (WGS) entry which is preliminary data.</text>
</comment>
<evidence type="ECO:0000313" key="2">
    <source>
        <dbReference type="Proteomes" id="UP001056120"/>
    </source>
</evidence>
<proteinExistence type="predicted"/>
<sequence>MSVPAKEPKGKPSAATKSVAAQVKLSAATKSDADKPKSSNTTSAAEKAKGVGKPPTQQWKAKKPPSIIIGSVECIYPLL</sequence>
<gene>
    <name evidence="1" type="ORF">L1987_27943</name>
</gene>
<protein>
    <submittedName>
        <fullName evidence="1">Uncharacterized protein</fullName>
    </submittedName>
</protein>
<accession>A0ACB9IBQ3</accession>
<name>A0ACB9IBQ3_9ASTR</name>
<reference evidence="2" key="1">
    <citation type="journal article" date="2022" name="Mol. Ecol. Resour.">
        <title>The genomes of chicory, endive, great burdock and yacon provide insights into Asteraceae palaeo-polyploidization history and plant inulin production.</title>
        <authorList>
            <person name="Fan W."/>
            <person name="Wang S."/>
            <person name="Wang H."/>
            <person name="Wang A."/>
            <person name="Jiang F."/>
            <person name="Liu H."/>
            <person name="Zhao H."/>
            <person name="Xu D."/>
            <person name="Zhang Y."/>
        </authorList>
    </citation>
    <scope>NUCLEOTIDE SEQUENCE [LARGE SCALE GENOMIC DNA]</scope>
    <source>
        <strain evidence="2">cv. Yunnan</strain>
    </source>
</reference>
<dbReference type="Proteomes" id="UP001056120">
    <property type="component" value="Linkage Group LG09"/>
</dbReference>
<dbReference type="EMBL" id="CM042026">
    <property type="protein sequence ID" value="KAI3805507.1"/>
    <property type="molecule type" value="Genomic_DNA"/>
</dbReference>
<keyword evidence="2" id="KW-1185">Reference proteome</keyword>
<organism evidence="1 2">
    <name type="scientific">Smallanthus sonchifolius</name>
    <dbReference type="NCBI Taxonomy" id="185202"/>
    <lineage>
        <taxon>Eukaryota</taxon>
        <taxon>Viridiplantae</taxon>
        <taxon>Streptophyta</taxon>
        <taxon>Embryophyta</taxon>
        <taxon>Tracheophyta</taxon>
        <taxon>Spermatophyta</taxon>
        <taxon>Magnoliopsida</taxon>
        <taxon>eudicotyledons</taxon>
        <taxon>Gunneridae</taxon>
        <taxon>Pentapetalae</taxon>
        <taxon>asterids</taxon>
        <taxon>campanulids</taxon>
        <taxon>Asterales</taxon>
        <taxon>Asteraceae</taxon>
        <taxon>Asteroideae</taxon>
        <taxon>Heliantheae alliance</taxon>
        <taxon>Millerieae</taxon>
        <taxon>Smallanthus</taxon>
    </lineage>
</organism>
<reference evidence="1 2" key="2">
    <citation type="journal article" date="2022" name="Mol. Ecol. Resour.">
        <title>The genomes of chicory, endive, great burdock and yacon provide insights into Asteraceae paleo-polyploidization history and plant inulin production.</title>
        <authorList>
            <person name="Fan W."/>
            <person name="Wang S."/>
            <person name="Wang H."/>
            <person name="Wang A."/>
            <person name="Jiang F."/>
            <person name="Liu H."/>
            <person name="Zhao H."/>
            <person name="Xu D."/>
            <person name="Zhang Y."/>
        </authorList>
    </citation>
    <scope>NUCLEOTIDE SEQUENCE [LARGE SCALE GENOMIC DNA]</scope>
    <source>
        <strain evidence="2">cv. Yunnan</strain>
        <tissue evidence="1">Leaves</tissue>
    </source>
</reference>
<evidence type="ECO:0000313" key="1">
    <source>
        <dbReference type="EMBL" id="KAI3805507.1"/>
    </source>
</evidence>